<organism evidence="2">
    <name type="scientific">Candidatus Iainarchaeum sp</name>
    <dbReference type="NCBI Taxonomy" id="3101447"/>
    <lineage>
        <taxon>Archaea</taxon>
        <taxon>Candidatus Iainarchaeota</taxon>
        <taxon>Candidatus Iainarchaeia</taxon>
        <taxon>Candidatus Iainarchaeales</taxon>
        <taxon>Candidatus Iainarchaeaceae</taxon>
        <taxon>Candidatus Iainarchaeum</taxon>
    </lineage>
</organism>
<gene>
    <name evidence="2" type="ORF">IPJ89_02630</name>
</gene>
<feature type="transmembrane region" description="Helical" evidence="1">
    <location>
        <begin position="7"/>
        <end position="25"/>
    </location>
</feature>
<accession>A0A7T9I261</accession>
<evidence type="ECO:0000313" key="2">
    <source>
        <dbReference type="EMBL" id="QQR93110.1"/>
    </source>
</evidence>
<name>A0A7T9I261_9ARCH</name>
<dbReference type="Proteomes" id="UP000596004">
    <property type="component" value="Chromosome"/>
</dbReference>
<evidence type="ECO:0000256" key="1">
    <source>
        <dbReference type="SAM" id="Phobius"/>
    </source>
</evidence>
<dbReference type="AlphaFoldDB" id="A0A7T9I261"/>
<reference evidence="2" key="1">
    <citation type="submission" date="2020-11" db="EMBL/GenBank/DDBJ databases">
        <title>Connecting structure to function with the recovery of over 1000 high-quality activated sludge metagenome-assembled genomes encoding full-length rRNA genes using long-read sequencing.</title>
        <authorList>
            <person name="Singleton C.M."/>
            <person name="Petriglieri F."/>
            <person name="Kristensen J.M."/>
            <person name="Kirkegaard R.H."/>
            <person name="Michaelsen T.Y."/>
            <person name="Andersen M.H."/>
            <person name="Karst S.M."/>
            <person name="Dueholm M.S."/>
            <person name="Nielsen P.H."/>
            <person name="Albertsen M."/>
        </authorList>
    </citation>
    <scope>NUCLEOTIDE SEQUENCE</scope>
    <source>
        <strain evidence="2">Fred_18-Q3-R57-64_BAT3C.431</strain>
    </source>
</reference>
<proteinExistence type="predicted"/>
<protein>
    <submittedName>
        <fullName evidence="2">Uncharacterized protein</fullName>
    </submittedName>
</protein>
<keyword evidence="1" id="KW-0812">Transmembrane</keyword>
<dbReference type="EMBL" id="CP064981">
    <property type="protein sequence ID" value="QQR93110.1"/>
    <property type="molecule type" value="Genomic_DNA"/>
</dbReference>
<keyword evidence="1" id="KW-0472">Membrane</keyword>
<keyword evidence="1" id="KW-1133">Transmembrane helix</keyword>
<feature type="transmembrane region" description="Helical" evidence="1">
    <location>
        <begin position="116"/>
        <end position="139"/>
    </location>
</feature>
<feature type="transmembrane region" description="Helical" evidence="1">
    <location>
        <begin position="31"/>
        <end position="48"/>
    </location>
</feature>
<sequence>MLSINPLFELAIAWILGAIIGAQLFPVELQIPTLLAVIGFVLAAGIFSTFYFGKLAWVFVGLLAALQAPFVLASPLAGLLWGLCVIASAMYGKALGGFGLEDIYQQGQTRLPSMSLAALLNAALILIFATIIAFVWPVLPTLPQLIQLIPIRGFGV</sequence>